<keyword evidence="1" id="KW-1133">Transmembrane helix</keyword>
<feature type="transmembrane region" description="Helical" evidence="1">
    <location>
        <begin position="116"/>
        <end position="134"/>
    </location>
</feature>
<feature type="transmembrane region" description="Helical" evidence="1">
    <location>
        <begin position="181"/>
        <end position="199"/>
    </location>
</feature>
<dbReference type="Proteomes" id="UP001623592">
    <property type="component" value="Unassembled WGS sequence"/>
</dbReference>
<evidence type="ECO:0000313" key="2">
    <source>
        <dbReference type="EMBL" id="MFL0252846.1"/>
    </source>
</evidence>
<feature type="transmembrane region" description="Helical" evidence="1">
    <location>
        <begin position="146"/>
        <end position="169"/>
    </location>
</feature>
<evidence type="ECO:0000313" key="3">
    <source>
        <dbReference type="Proteomes" id="UP001623592"/>
    </source>
</evidence>
<keyword evidence="3" id="KW-1185">Reference proteome</keyword>
<dbReference type="PANTHER" id="PTHR36832">
    <property type="entry name" value="SLR1174 PROTEIN-RELATED"/>
    <property type="match status" value="1"/>
</dbReference>
<evidence type="ECO:0000256" key="1">
    <source>
        <dbReference type="SAM" id="Phobius"/>
    </source>
</evidence>
<dbReference type="PANTHER" id="PTHR36832:SF1">
    <property type="entry name" value="SLR1174 PROTEIN"/>
    <property type="match status" value="1"/>
</dbReference>
<feature type="transmembrane region" description="Helical" evidence="1">
    <location>
        <begin position="21"/>
        <end position="40"/>
    </location>
</feature>
<accession>A0ABW8TJX8</accession>
<dbReference type="EMBL" id="JBJIAA010000021">
    <property type="protein sequence ID" value="MFL0252846.1"/>
    <property type="molecule type" value="Genomic_DNA"/>
</dbReference>
<gene>
    <name evidence="2" type="ORF">ACJDT4_20775</name>
</gene>
<dbReference type="RefSeq" id="WP_406789503.1">
    <property type="nucleotide sequence ID" value="NZ_JBJIAA010000021.1"/>
</dbReference>
<sequence length="267" mass="30410">MKAYLCFFKIRFINGLQYRTAAYAGVATQFAWGFMYIMLYQALYKSNPSKAPMNFSQLSSYIWLQQAFLALFMTWFLDNDIFNLITSGNIAYELCRPFDIYNTWFVKSCAVRLSRTLLRCFPILIIAFFLPAPYKFNLPNSPASALLFLITAFLSFIVVISYCMLVYIFTFYTVSPIGVRLALVMTADFLSGGLVPLPFLPDWLTKYIYISPFAAMQNVPFRIYSGQIPVSEALSPIALQILWAIVLIIIGKFIISKALKRVTVQGG</sequence>
<feature type="transmembrane region" description="Helical" evidence="1">
    <location>
        <begin position="237"/>
        <end position="255"/>
    </location>
</feature>
<reference evidence="2 3" key="1">
    <citation type="submission" date="2024-11" db="EMBL/GenBank/DDBJ databases">
        <authorList>
            <person name="Heng Y.C."/>
            <person name="Lim A.C.H."/>
            <person name="Lee J.K.Y."/>
            <person name="Kittelmann S."/>
        </authorList>
    </citation>
    <scope>NUCLEOTIDE SEQUENCE [LARGE SCALE GENOMIC DNA]</scope>
    <source>
        <strain evidence="2 3">WILCCON 0114</strain>
    </source>
</reference>
<organism evidence="2 3">
    <name type="scientific">Clostridium neuense</name>
    <dbReference type="NCBI Taxonomy" id="1728934"/>
    <lineage>
        <taxon>Bacteria</taxon>
        <taxon>Bacillati</taxon>
        <taxon>Bacillota</taxon>
        <taxon>Clostridia</taxon>
        <taxon>Eubacteriales</taxon>
        <taxon>Clostridiaceae</taxon>
        <taxon>Clostridium</taxon>
    </lineage>
</organism>
<name>A0ABW8TJX8_9CLOT</name>
<proteinExistence type="predicted"/>
<protein>
    <submittedName>
        <fullName evidence="2">ABC transporter permease</fullName>
    </submittedName>
</protein>
<dbReference type="InterPro" id="IPR010390">
    <property type="entry name" value="ABC-2_transporter-like"/>
</dbReference>
<feature type="transmembrane region" description="Helical" evidence="1">
    <location>
        <begin position="60"/>
        <end position="77"/>
    </location>
</feature>
<keyword evidence="1" id="KW-0472">Membrane</keyword>
<comment type="caution">
    <text evidence="2">The sequence shown here is derived from an EMBL/GenBank/DDBJ whole genome shotgun (WGS) entry which is preliminary data.</text>
</comment>
<keyword evidence="1" id="KW-0812">Transmembrane</keyword>
<dbReference type="Pfam" id="PF06182">
    <property type="entry name" value="ABC2_membrane_6"/>
    <property type="match status" value="1"/>
</dbReference>